<gene>
    <name evidence="1" type="ORF">ACFPFU_14000</name>
</gene>
<evidence type="ECO:0008006" key="3">
    <source>
        <dbReference type="Google" id="ProtNLM"/>
    </source>
</evidence>
<evidence type="ECO:0000313" key="1">
    <source>
        <dbReference type="EMBL" id="MFC4872804.1"/>
    </source>
</evidence>
<reference evidence="2" key="1">
    <citation type="journal article" date="2019" name="Int. J. Syst. Evol. Microbiol.">
        <title>The Global Catalogue of Microorganisms (GCM) 10K type strain sequencing project: providing services to taxonomists for standard genome sequencing and annotation.</title>
        <authorList>
            <consortium name="The Broad Institute Genomics Platform"/>
            <consortium name="The Broad Institute Genome Sequencing Center for Infectious Disease"/>
            <person name="Wu L."/>
            <person name="Ma J."/>
        </authorList>
    </citation>
    <scope>NUCLEOTIDE SEQUENCE [LARGE SCALE GENOMIC DNA]</scope>
    <source>
        <strain evidence="2">CGMCC 4.7466</strain>
    </source>
</reference>
<evidence type="ECO:0000313" key="2">
    <source>
        <dbReference type="Proteomes" id="UP001595818"/>
    </source>
</evidence>
<dbReference type="EMBL" id="JBHSJJ010000007">
    <property type="protein sequence ID" value="MFC4872804.1"/>
    <property type="molecule type" value="Genomic_DNA"/>
</dbReference>
<keyword evidence="2" id="KW-1185">Reference proteome</keyword>
<protein>
    <recommendedName>
        <fullName evidence="3">Antibiotic biosynthesis monooxygenase</fullName>
    </recommendedName>
</protein>
<comment type="caution">
    <text evidence="1">The sequence shown here is derived from an EMBL/GenBank/DDBJ whole genome shotgun (WGS) entry which is preliminary data.</text>
</comment>
<accession>A0ABV9T280</accession>
<sequence length="137" mass="15768">MKYIVLIIVIFCTLALRPAENNGNDHDKQGNENLISNQNKKNMYVIRNVFQAKPGKAKDLVKVFKQAGEVDPNIKNLRIMTDISADFWTVVVENEVESLDQEAADARSYTSSPEMKEIFKDYLDYIESGYREIFILE</sequence>
<dbReference type="RefSeq" id="WP_377065384.1">
    <property type="nucleotide sequence ID" value="NZ_JBHSJJ010000007.1"/>
</dbReference>
<proteinExistence type="predicted"/>
<organism evidence="1 2">
    <name type="scientific">Negadavirga shengliensis</name>
    <dbReference type="NCBI Taxonomy" id="1389218"/>
    <lineage>
        <taxon>Bacteria</taxon>
        <taxon>Pseudomonadati</taxon>
        <taxon>Bacteroidota</taxon>
        <taxon>Cytophagia</taxon>
        <taxon>Cytophagales</taxon>
        <taxon>Cyclobacteriaceae</taxon>
        <taxon>Negadavirga</taxon>
    </lineage>
</organism>
<dbReference type="Proteomes" id="UP001595818">
    <property type="component" value="Unassembled WGS sequence"/>
</dbReference>
<name>A0ABV9T280_9BACT</name>